<name>A0A4C1V1H5_EUMVA</name>
<organism evidence="3 4">
    <name type="scientific">Eumeta variegata</name>
    <name type="common">Bagworm moth</name>
    <name type="synonym">Eumeta japonica</name>
    <dbReference type="NCBI Taxonomy" id="151549"/>
    <lineage>
        <taxon>Eukaryota</taxon>
        <taxon>Metazoa</taxon>
        <taxon>Ecdysozoa</taxon>
        <taxon>Arthropoda</taxon>
        <taxon>Hexapoda</taxon>
        <taxon>Insecta</taxon>
        <taxon>Pterygota</taxon>
        <taxon>Neoptera</taxon>
        <taxon>Endopterygota</taxon>
        <taxon>Lepidoptera</taxon>
        <taxon>Glossata</taxon>
        <taxon>Ditrysia</taxon>
        <taxon>Tineoidea</taxon>
        <taxon>Psychidae</taxon>
        <taxon>Oiketicinae</taxon>
        <taxon>Eumeta</taxon>
    </lineage>
</organism>
<feature type="region of interest" description="Disordered" evidence="1">
    <location>
        <begin position="382"/>
        <end position="401"/>
    </location>
</feature>
<feature type="signal peptide" evidence="2">
    <location>
        <begin position="1"/>
        <end position="19"/>
    </location>
</feature>
<dbReference type="OrthoDB" id="6766427at2759"/>
<feature type="compositionally biased region" description="Basic and acidic residues" evidence="1">
    <location>
        <begin position="160"/>
        <end position="173"/>
    </location>
</feature>
<evidence type="ECO:0000256" key="2">
    <source>
        <dbReference type="SAM" id="SignalP"/>
    </source>
</evidence>
<feature type="compositionally biased region" description="Low complexity" evidence="1">
    <location>
        <begin position="205"/>
        <end position="214"/>
    </location>
</feature>
<dbReference type="EMBL" id="BGZK01000253">
    <property type="protein sequence ID" value="GBP31924.1"/>
    <property type="molecule type" value="Genomic_DNA"/>
</dbReference>
<sequence>MNSRLVVIVLLVCAVTTLATSGPLPVDKSFKSYDSDAEEAANDSSDVAWTDVGHGDEKDAEAQAGPKSRLLDYSTNTHLQKIAAARAASDTVNSDADRNYLALDEQHEDEVEFSDSESVPSKRCVNFNDLPKKYMHSDLQEAIQRSERDGAFDSEFLKRTIQDNNPRKTKEDNPLSEGNQKEALYNFPSKDSNIHFSDENPLNSNNQETNQQTKTKQEATDLNENRKINVDMNFEMSHFTLNRDRREAQETQTTSEVYFSGDNVTSDLSKADNEDEETAIKRHIKRLSDEELKELLNSLSNDKKELLKKIIGSDSTHENVNKREIIKKSGAVESNANLQSEINNVQSASAESSVTLSDLNIPWDATKSNIQSEMKATPSTQFLEFSSTPSSTEITSDLSQVEERFRNEPKAIEISSNTKLTDPNAPKANKRESKRDIDATSLNETPDSANIYSNFDESNVYNNNYFCSHEDAHQSLNADPETTHESELMKRDIQYGRFPEMSSLMKSLEESFPCINSDDSMSSLAESEMMPLVRVKRKDINSHLKKRSNTVLDETRIPYLPYRAENDDEDNDEGNEFDDDGFYDRTSNFAKSRSNSRVEVVHIAEAIEPSTDLPKTMAKNAEFAGSDCHGRSDTNIRSLGSDTDNVLSSMEGVDENLSFSSDLRNRRSPEDDNAVVFAENIKGTETRMARSTPLFEDKVQQVSDNIIVPNYQENDAFGGLPINYEGDLGRYKRIRRVKQPAIDETLT</sequence>
<feature type="region of interest" description="Disordered" evidence="1">
    <location>
        <begin position="160"/>
        <end position="222"/>
    </location>
</feature>
<feature type="compositionally biased region" description="Polar residues" evidence="1">
    <location>
        <begin position="440"/>
        <end position="450"/>
    </location>
</feature>
<accession>A0A4C1V1H5</accession>
<dbReference type="AlphaFoldDB" id="A0A4C1V1H5"/>
<proteinExistence type="predicted"/>
<keyword evidence="4" id="KW-1185">Reference proteome</keyword>
<protein>
    <submittedName>
        <fullName evidence="3">Uncharacterized protein</fullName>
    </submittedName>
</protein>
<gene>
    <name evidence="3" type="ORF">EVAR_18463_1</name>
</gene>
<dbReference type="Proteomes" id="UP000299102">
    <property type="component" value="Unassembled WGS sequence"/>
</dbReference>
<reference evidence="3 4" key="1">
    <citation type="journal article" date="2019" name="Commun. Biol.">
        <title>The bagworm genome reveals a unique fibroin gene that provides high tensile strength.</title>
        <authorList>
            <person name="Kono N."/>
            <person name="Nakamura H."/>
            <person name="Ohtoshi R."/>
            <person name="Tomita M."/>
            <person name="Numata K."/>
            <person name="Arakawa K."/>
        </authorList>
    </citation>
    <scope>NUCLEOTIDE SEQUENCE [LARGE SCALE GENOMIC DNA]</scope>
</reference>
<feature type="chain" id="PRO_5020032446" evidence="2">
    <location>
        <begin position="20"/>
        <end position="747"/>
    </location>
</feature>
<evidence type="ECO:0000313" key="4">
    <source>
        <dbReference type="Proteomes" id="UP000299102"/>
    </source>
</evidence>
<comment type="caution">
    <text evidence="3">The sequence shown here is derived from an EMBL/GenBank/DDBJ whole genome shotgun (WGS) entry which is preliminary data.</text>
</comment>
<evidence type="ECO:0000256" key="1">
    <source>
        <dbReference type="SAM" id="MobiDB-lite"/>
    </source>
</evidence>
<feature type="region of interest" description="Disordered" evidence="1">
    <location>
        <begin position="408"/>
        <end position="450"/>
    </location>
</feature>
<evidence type="ECO:0000313" key="3">
    <source>
        <dbReference type="EMBL" id="GBP31924.1"/>
    </source>
</evidence>
<feature type="compositionally biased region" description="Basic and acidic residues" evidence="1">
    <location>
        <begin position="429"/>
        <end position="438"/>
    </location>
</feature>
<keyword evidence="2" id="KW-0732">Signal</keyword>
<feature type="compositionally biased region" description="Polar residues" evidence="1">
    <location>
        <begin position="382"/>
        <end position="399"/>
    </location>
</feature>